<sequence length="410" mass="45372">MPRRRAEADVDVDASGEARRRVAFSRRWSRVYRESLAVVRPMTMTLFARRSLIFAAAVVSLLFVVHLRSARAHHSFATSTPKVTATATVTAVQQIAKNKTLAELYRETICENQRSCHLIGNVSDAERTLEVRNCMCDAECNTYGDCCFDSPFYNERNQKSNFKLFHCPQEKWYLKASCAAEYTDHEIVSRCADGVKRASSDVRIITPVTDVERNVSYANVYCAMCDHRDPRLASLRPWNVTFRCEVNATTNSASADGGVGVGAGDQLEASAVARNLNWDDALNEYRAHYRGRAYRCEPLRQPPAGIGAGLRRCVAVVAACPAAAAAADSQLAANCDSFSLFVHDDVLSYRNTFCAQCNNVTRLLNGCKSQIEDRFSTPQRIFSGANKANGNAACSDPNVNPDLKKKFCQS</sequence>
<dbReference type="AlphaFoldDB" id="A0AAN9TQM8"/>
<comment type="caution">
    <text evidence="2">The sequence shown here is derived from an EMBL/GenBank/DDBJ whole genome shotgun (WGS) entry which is preliminary data.</text>
</comment>
<keyword evidence="1" id="KW-0812">Transmembrane</keyword>
<protein>
    <recommendedName>
        <fullName evidence="4">SMB domain-containing protein</fullName>
    </recommendedName>
</protein>
<name>A0AAN9TQM8_9HEMI</name>
<reference evidence="2 3" key="1">
    <citation type="submission" date="2024-03" db="EMBL/GenBank/DDBJ databases">
        <title>Adaptation during the transition from Ophiocordyceps entomopathogen to insect associate is accompanied by gene loss and intensified selection.</title>
        <authorList>
            <person name="Ward C.M."/>
            <person name="Onetto C.A."/>
            <person name="Borneman A.R."/>
        </authorList>
    </citation>
    <scope>NUCLEOTIDE SEQUENCE [LARGE SCALE GENOMIC DNA]</scope>
    <source>
        <strain evidence="2">AWRI1</strain>
        <tissue evidence="2">Single Adult Female</tissue>
    </source>
</reference>
<dbReference type="InterPro" id="IPR053231">
    <property type="entry name" value="GPCR_LN-TM7"/>
</dbReference>
<keyword evidence="1" id="KW-0472">Membrane</keyword>
<evidence type="ECO:0000256" key="1">
    <source>
        <dbReference type="SAM" id="Phobius"/>
    </source>
</evidence>
<evidence type="ECO:0000313" key="2">
    <source>
        <dbReference type="EMBL" id="KAK7602127.1"/>
    </source>
</evidence>
<evidence type="ECO:0000313" key="3">
    <source>
        <dbReference type="Proteomes" id="UP001367676"/>
    </source>
</evidence>
<keyword evidence="3" id="KW-1185">Reference proteome</keyword>
<dbReference type="PANTHER" id="PTHR45902:SF4">
    <property type="entry name" value="G-PROTEIN COUPLED RECEPTORS FAMILY 2 PROFILE 2 DOMAIN-CONTAINING PROTEIN"/>
    <property type="match status" value="1"/>
</dbReference>
<dbReference type="Proteomes" id="UP001367676">
    <property type="component" value="Unassembled WGS sequence"/>
</dbReference>
<organism evidence="2 3">
    <name type="scientific">Parthenolecanium corni</name>
    <dbReference type="NCBI Taxonomy" id="536013"/>
    <lineage>
        <taxon>Eukaryota</taxon>
        <taxon>Metazoa</taxon>
        <taxon>Ecdysozoa</taxon>
        <taxon>Arthropoda</taxon>
        <taxon>Hexapoda</taxon>
        <taxon>Insecta</taxon>
        <taxon>Pterygota</taxon>
        <taxon>Neoptera</taxon>
        <taxon>Paraneoptera</taxon>
        <taxon>Hemiptera</taxon>
        <taxon>Sternorrhyncha</taxon>
        <taxon>Coccoidea</taxon>
        <taxon>Coccidae</taxon>
        <taxon>Parthenolecanium</taxon>
    </lineage>
</organism>
<gene>
    <name evidence="2" type="ORF">V9T40_009568</name>
</gene>
<proteinExistence type="predicted"/>
<keyword evidence="1" id="KW-1133">Transmembrane helix</keyword>
<accession>A0AAN9TQM8</accession>
<evidence type="ECO:0008006" key="4">
    <source>
        <dbReference type="Google" id="ProtNLM"/>
    </source>
</evidence>
<dbReference type="Gene3D" id="4.10.410.20">
    <property type="match status" value="1"/>
</dbReference>
<dbReference type="EMBL" id="JBBCAQ010000010">
    <property type="protein sequence ID" value="KAK7602127.1"/>
    <property type="molecule type" value="Genomic_DNA"/>
</dbReference>
<dbReference type="PANTHER" id="PTHR45902">
    <property type="entry name" value="LATROPHILIN RECEPTOR-LIKE PROTEIN A"/>
    <property type="match status" value="1"/>
</dbReference>
<feature type="transmembrane region" description="Helical" evidence="1">
    <location>
        <begin position="52"/>
        <end position="70"/>
    </location>
</feature>